<gene>
    <name evidence="5" type="ORF">WKW77_03310</name>
</gene>
<keyword evidence="2 5" id="KW-0645">Protease</keyword>
<dbReference type="SUPFAM" id="SSF50156">
    <property type="entry name" value="PDZ domain-like"/>
    <property type="match status" value="1"/>
</dbReference>
<dbReference type="InterPro" id="IPR051201">
    <property type="entry name" value="Chloro_Bact_Ser_Proteases"/>
</dbReference>
<reference evidence="5 6" key="1">
    <citation type="submission" date="2024-03" db="EMBL/GenBank/DDBJ databases">
        <title>Novel species of the genus Variovorax.</title>
        <authorList>
            <person name="Liu Q."/>
            <person name="Xin Y.-H."/>
        </authorList>
    </citation>
    <scope>NUCLEOTIDE SEQUENCE [LARGE SCALE GENOMIC DNA]</scope>
    <source>
        <strain evidence="5 6">KACC 18899</strain>
    </source>
</reference>
<name>A0ABU8VA47_9BURK</name>
<dbReference type="EMBL" id="JBBKZU010000001">
    <property type="protein sequence ID" value="MEJ8810077.1"/>
    <property type="molecule type" value="Genomic_DNA"/>
</dbReference>
<dbReference type="PANTHER" id="PTHR43343:SF3">
    <property type="entry name" value="PROTEASE DO-LIKE 8, CHLOROPLASTIC"/>
    <property type="match status" value="1"/>
</dbReference>
<dbReference type="RefSeq" id="WP_340355379.1">
    <property type="nucleotide sequence ID" value="NZ_JBBKZU010000001.1"/>
</dbReference>
<keyword evidence="6" id="KW-1185">Reference proteome</keyword>
<dbReference type="SMART" id="SM00228">
    <property type="entry name" value="PDZ"/>
    <property type="match status" value="1"/>
</dbReference>
<dbReference type="InterPro" id="IPR009003">
    <property type="entry name" value="Peptidase_S1_PA"/>
</dbReference>
<dbReference type="EC" id="3.4.21.-" evidence="5"/>
<dbReference type="PROSITE" id="PS50106">
    <property type="entry name" value="PDZ"/>
    <property type="match status" value="1"/>
</dbReference>
<evidence type="ECO:0000256" key="3">
    <source>
        <dbReference type="ARBA" id="ARBA00022801"/>
    </source>
</evidence>
<evidence type="ECO:0000259" key="4">
    <source>
        <dbReference type="PROSITE" id="PS50106"/>
    </source>
</evidence>
<dbReference type="Proteomes" id="UP001365846">
    <property type="component" value="Unassembled WGS sequence"/>
</dbReference>
<evidence type="ECO:0000313" key="5">
    <source>
        <dbReference type="EMBL" id="MEJ8810077.1"/>
    </source>
</evidence>
<protein>
    <submittedName>
        <fullName evidence="5">S1C family serine protease</fullName>
        <ecNumber evidence="5">3.4.21.-</ecNumber>
    </submittedName>
</protein>
<dbReference type="InterPro" id="IPR001478">
    <property type="entry name" value="PDZ"/>
</dbReference>
<comment type="caution">
    <text evidence="5">The sequence shown here is derived from an EMBL/GenBank/DDBJ whole genome shotgun (WGS) entry which is preliminary data.</text>
</comment>
<dbReference type="GO" id="GO:0006508">
    <property type="term" value="P:proteolysis"/>
    <property type="evidence" value="ECO:0007669"/>
    <property type="project" value="UniProtKB-KW"/>
</dbReference>
<dbReference type="Pfam" id="PF13180">
    <property type="entry name" value="PDZ_2"/>
    <property type="match status" value="1"/>
</dbReference>
<dbReference type="GO" id="GO:0008233">
    <property type="term" value="F:peptidase activity"/>
    <property type="evidence" value="ECO:0007669"/>
    <property type="project" value="UniProtKB-KW"/>
</dbReference>
<evidence type="ECO:0000256" key="2">
    <source>
        <dbReference type="ARBA" id="ARBA00022670"/>
    </source>
</evidence>
<comment type="similarity">
    <text evidence="1">Belongs to the peptidase S1C family.</text>
</comment>
<dbReference type="Gene3D" id="2.30.42.10">
    <property type="match status" value="1"/>
</dbReference>
<accession>A0ABU8VA47</accession>
<dbReference type="PANTHER" id="PTHR43343">
    <property type="entry name" value="PEPTIDASE S12"/>
    <property type="match status" value="1"/>
</dbReference>
<keyword evidence="3 5" id="KW-0378">Hydrolase</keyword>
<organism evidence="5 6">
    <name type="scientific">Variovorax ureilyticus</name>
    <dbReference type="NCBI Taxonomy" id="1836198"/>
    <lineage>
        <taxon>Bacteria</taxon>
        <taxon>Pseudomonadati</taxon>
        <taxon>Pseudomonadota</taxon>
        <taxon>Betaproteobacteria</taxon>
        <taxon>Burkholderiales</taxon>
        <taxon>Comamonadaceae</taxon>
        <taxon>Variovorax</taxon>
    </lineage>
</organism>
<dbReference type="PRINTS" id="PR00834">
    <property type="entry name" value="PROTEASES2C"/>
</dbReference>
<evidence type="ECO:0000256" key="1">
    <source>
        <dbReference type="ARBA" id="ARBA00010541"/>
    </source>
</evidence>
<dbReference type="InterPro" id="IPR036034">
    <property type="entry name" value="PDZ_sf"/>
</dbReference>
<evidence type="ECO:0000313" key="6">
    <source>
        <dbReference type="Proteomes" id="UP001365846"/>
    </source>
</evidence>
<dbReference type="SUPFAM" id="SSF50494">
    <property type="entry name" value="Trypsin-like serine proteases"/>
    <property type="match status" value="1"/>
</dbReference>
<dbReference type="InterPro" id="IPR043504">
    <property type="entry name" value="Peptidase_S1_PA_chymotrypsin"/>
</dbReference>
<feature type="domain" description="PDZ" evidence="4">
    <location>
        <begin position="190"/>
        <end position="255"/>
    </location>
</feature>
<dbReference type="Pfam" id="PF13365">
    <property type="entry name" value="Trypsin_2"/>
    <property type="match status" value="1"/>
</dbReference>
<dbReference type="InterPro" id="IPR001940">
    <property type="entry name" value="Peptidase_S1C"/>
</dbReference>
<sequence>MADTMTSSSLEQLSAAMADAVAAASRSVVAVHAARSRASGFVWRDGLVVTSEESLPDEGDLAVLLPDGGKLRANIVGRDPATDVALLRVEGQAPSPIAFDAAPVRTGSIALAVGSQAGTALAAAGVVSLVGPAWRSLRGGDIDMRIELGLVMRRSVEGGLALDASGRAIGMSVFGPRGRVLVIPGTTVDRVAAQLAATGHVPRGYLGVALQPVKVLPDGIGAMVMGVDRDGPGAAADVRQGDVILAWNGEPVRSVHMLLRALGPASVGTVVKLSLRRAGEPVELPITIGERPAD</sequence>
<dbReference type="Gene3D" id="2.40.10.10">
    <property type="entry name" value="Trypsin-like serine proteases"/>
    <property type="match status" value="2"/>
</dbReference>
<proteinExistence type="inferred from homology"/>